<dbReference type="AlphaFoldDB" id="A0A8X7XP53"/>
<accession>A0A8X7XP53</accession>
<dbReference type="EMBL" id="JAAWWB010002056">
    <property type="protein sequence ID" value="KAG6735541.1"/>
    <property type="molecule type" value="Genomic_DNA"/>
</dbReference>
<name>A0A8X7XP53_POPTO</name>
<proteinExistence type="predicted"/>
<gene>
    <name evidence="1" type="ORF">POTOM_061849</name>
</gene>
<reference evidence="1" key="1">
    <citation type="journal article" date="2020" name="bioRxiv">
        <title>Hybrid origin of Populus tomentosa Carr. identified through genome sequencing and phylogenomic analysis.</title>
        <authorList>
            <person name="An X."/>
            <person name="Gao K."/>
            <person name="Chen Z."/>
            <person name="Li J."/>
            <person name="Yang X."/>
            <person name="Yang X."/>
            <person name="Zhou J."/>
            <person name="Guo T."/>
            <person name="Zhao T."/>
            <person name="Huang S."/>
            <person name="Miao D."/>
            <person name="Khan W.U."/>
            <person name="Rao P."/>
            <person name="Ye M."/>
            <person name="Lei B."/>
            <person name="Liao W."/>
            <person name="Wang J."/>
            <person name="Ji L."/>
            <person name="Li Y."/>
            <person name="Guo B."/>
            <person name="Mustafa N.S."/>
            <person name="Li S."/>
            <person name="Yun Q."/>
            <person name="Keller S.R."/>
            <person name="Mao J."/>
            <person name="Zhang R."/>
            <person name="Strauss S.H."/>
        </authorList>
    </citation>
    <scope>NUCLEOTIDE SEQUENCE</scope>
    <source>
        <strain evidence="1">GM15</strain>
        <tissue evidence="1">Leaf</tissue>
    </source>
</reference>
<protein>
    <submittedName>
        <fullName evidence="1">Uncharacterized protein</fullName>
    </submittedName>
</protein>
<evidence type="ECO:0000313" key="1">
    <source>
        <dbReference type="EMBL" id="KAG6735541.1"/>
    </source>
</evidence>
<organism evidence="1 2">
    <name type="scientific">Populus tomentosa</name>
    <name type="common">Chinese white poplar</name>
    <dbReference type="NCBI Taxonomy" id="118781"/>
    <lineage>
        <taxon>Eukaryota</taxon>
        <taxon>Viridiplantae</taxon>
        <taxon>Streptophyta</taxon>
        <taxon>Embryophyta</taxon>
        <taxon>Tracheophyta</taxon>
        <taxon>Spermatophyta</taxon>
        <taxon>Magnoliopsida</taxon>
        <taxon>eudicotyledons</taxon>
        <taxon>Gunneridae</taxon>
        <taxon>Pentapetalae</taxon>
        <taxon>rosids</taxon>
        <taxon>fabids</taxon>
        <taxon>Malpighiales</taxon>
        <taxon>Salicaceae</taxon>
        <taxon>Saliceae</taxon>
        <taxon>Populus</taxon>
    </lineage>
</organism>
<sequence>MDPFAKLPVMKASSFELVRFSPVHMHVRITIRRRGSHAFVLSAVMHDSVHTFATRDFRQMVVTYEILELDQFAQGKKMVSGLENSVIKVAAIGGSIRKASYSNGCKE</sequence>
<evidence type="ECO:0000313" key="2">
    <source>
        <dbReference type="Proteomes" id="UP000886885"/>
    </source>
</evidence>
<comment type="caution">
    <text evidence="1">The sequence shown here is derived from an EMBL/GenBank/DDBJ whole genome shotgun (WGS) entry which is preliminary data.</text>
</comment>
<dbReference type="Proteomes" id="UP000886885">
    <property type="component" value="Unassembled WGS sequence"/>
</dbReference>
<keyword evidence="2" id="KW-1185">Reference proteome</keyword>